<evidence type="ECO:0000313" key="2">
    <source>
        <dbReference type="EMBL" id="VDK63243.1"/>
    </source>
</evidence>
<dbReference type="AlphaFoldDB" id="A0A3P6S387"/>
<feature type="region of interest" description="Disordered" evidence="1">
    <location>
        <begin position="1"/>
        <end position="41"/>
    </location>
</feature>
<proteinExistence type="predicted"/>
<feature type="compositionally biased region" description="Basic and acidic residues" evidence="1">
    <location>
        <begin position="1"/>
        <end position="21"/>
    </location>
</feature>
<sequence length="61" mass="7025">MLRRVREQHEIKLQRETESRPKVTSPKGGDDGKVDRNSKRIEHIAKIEDDVDQVRSLSGLS</sequence>
<organism evidence="2 3">
    <name type="scientific">Cylicostephanus goldi</name>
    <name type="common">Nematode worm</name>
    <dbReference type="NCBI Taxonomy" id="71465"/>
    <lineage>
        <taxon>Eukaryota</taxon>
        <taxon>Metazoa</taxon>
        <taxon>Ecdysozoa</taxon>
        <taxon>Nematoda</taxon>
        <taxon>Chromadorea</taxon>
        <taxon>Rhabditida</taxon>
        <taxon>Rhabditina</taxon>
        <taxon>Rhabditomorpha</taxon>
        <taxon>Strongyloidea</taxon>
        <taxon>Strongylidae</taxon>
        <taxon>Cylicostephanus</taxon>
    </lineage>
</organism>
<reference evidence="2 3" key="1">
    <citation type="submission" date="2018-11" db="EMBL/GenBank/DDBJ databases">
        <authorList>
            <consortium name="Pathogen Informatics"/>
        </authorList>
    </citation>
    <scope>NUCLEOTIDE SEQUENCE [LARGE SCALE GENOMIC DNA]</scope>
</reference>
<gene>
    <name evidence="2" type="ORF">CGOC_LOCUS5662</name>
</gene>
<evidence type="ECO:0000256" key="1">
    <source>
        <dbReference type="SAM" id="MobiDB-lite"/>
    </source>
</evidence>
<dbReference type="Proteomes" id="UP000271889">
    <property type="component" value="Unassembled WGS sequence"/>
</dbReference>
<evidence type="ECO:0000313" key="3">
    <source>
        <dbReference type="Proteomes" id="UP000271889"/>
    </source>
</evidence>
<protein>
    <submittedName>
        <fullName evidence="2">Uncharacterized protein</fullName>
    </submittedName>
</protein>
<feature type="compositionally biased region" description="Basic and acidic residues" evidence="1">
    <location>
        <begin position="28"/>
        <end position="41"/>
    </location>
</feature>
<keyword evidence="3" id="KW-1185">Reference proteome</keyword>
<dbReference type="OrthoDB" id="263283at2759"/>
<accession>A0A3P6S387</accession>
<name>A0A3P6S387_CYLGO</name>
<dbReference type="EMBL" id="UYRV01017471">
    <property type="protein sequence ID" value="VDK63243.1"/>
    <property type="molecule type" value="Genomic_DNA"/>
</dbReference>